<protein>
    <submittedName>
        <fullName evidence="1">Uncharacterized protein</fullName>
    </submittedName>
</protein>
<keyword evidence="2" id="KW-1185">Reference proteome</keyword>
<comment type="caution">
    <text evidence="1">The sequence shown here is derived from an EMBL/GenBank/DDBJ whole genome shotgun (WGS) entry which is preliminary data.</text>
</comment>
<dbReference type="OrthoDB" id="277767at2759"/>
<dbReference type="EMBL" id="NBCO01000004">
    <property type="protein sequence ID" value="ORC91954.1"/>
    <property type="molecule type" value="Genomic_DNA"/>
</dbReference>
<dbReference type="GeneID" id="39982142"/>
<evidence type="ECO:0000313" key="1">
    <source>
        <dbReference type="EMBL" id="ORC91954.1"/>
    </source>
</evidence>
<dbReference type="Proteomes" id="UP000192257">
    <property type="component" value="Unassembled WGS sequence"/>
</dbReference>
<organism evidence="1 2">
    <name type="scientific">Trypanosoma theileri</name>
    <dbReference type="NCBI Taxonomy" id="67003"/>
    <lineage>
        <taxon>Eukaryota</taxon>
        <taxon>Discoba</taxon>
        <taxon>Euglenozoa</taxon>
        <taxon>Kinetoplastea</taxon>
        <taxon>Metakinetoplastina</taxon>
        <taxon>Trypanosomatida</taxon>
        <taxon>Trypanosomatidae</taxon>
        <taxon>Trypanosoma</taxon>
    </lineage>
</organism>
<accession>A0A1X0P4T2</accession>
<gene>
    <name evidence="1" type="ORF">TM35_000041680</name>
</gene>
<dbReference type="VEuPathDB" id="TriTrypDB:TM35_000041680"/>
<proteinExistence type="predicted"/>
<reference evidence="1 2" key="1">
    <citation type="submission" date="2017-03" db="EMBL/GenBank/DDBJ databases">
        <title>An alternative strategy for trypanosome survival in the mammalian bloodstream revealed through genome and transcriptome analysis of the ubiquitous bovine parasite Trypanosoma (Megatrypanum) theileri.</title>
        <authorList>
            <person name="Kelly S."/>
            <person name="Ivens A."/>
            <person name="Mott A."/>
            <person name="O'Neill E."/>
            <person name="Emms D."/>
            <person name="Macleod O."/>
            <person name="Voorheis P."/>
            <person name="Matthews J."/>
            <person name="Matthews K."/>
            <person name="Carrington M."/>
        </authorList>
    </citation>
    <scope>NUCLEOTIDE SEQUENCE [LARGE SCALE GENOMIC DNA]</scope>
    <source>
        <strain evidence="1">Edinburgh</strain>
    </source>
</reference>
<dbReference type="RefSeq" id="XP_028886020.1">
    <property type="nucleotide sequence ID" value="XM_029022362.1"/>
</dbReference>
<dbReference type="AlphaFoldDB" id="A0A1X0P4T2"/>
<evidence type="ECO:0000313" key="2">
    <source>
        <dbReference type="Proteomes" id="UP000192257"/>
    </source>
</evidence>
<name>A0A1X0P4T2_9TRYP</name>
<sequence length="334" mass="37977">MARERLYAAGRNILLPLGGFVTGWVTYRVVEEKGLIDESYIRQLRMANLKMQLYLQQNVLPVTFTEKYCYPEDFLKTMIERLSSDAADEERWTFEQVLKECAVSDQIAWLEEHVTYDIPYFYISDLFNSWCSLHRNLFISEDENGKEEIQLANKVANGDSFLSEVLCNGVVEKTLSGVLPYDVAVRTLCVLAVGHKDNARLLSKLISSETILERYEDYVSDLSKRDKLSGDVIPLTEVGAATLELLRVMNAVTLQQQQKRWSWWPWRHTAGDGSSHSNSAYPLAAQLERERWCRCFGEMPPGVATVCSDGSLLFADALTELFKCRSKEEVVGAA</sequence>